<evidence type="ECO:0000256" key="1">
    <source>
        <dbReference type="SAM" id="Coils"/>
    </source>
</evidence>
<reference evidence="3 4" key="1">
    <citation type="submission" date="2015-09" db="EMBL/GenBank/DDBJ databases">
        <title>Genome sequence of ICMP 11288.</title>
        <authorList>
            <person name="Visnovsky S."/>
            <person name="Lu A."/>
            <person name="Panda P."/>
            <person name="Pitman A."/>
        </authorList>
    </citation>
    <scope>NUCLEOTIDE SEQUENCE [LARGE SCALE GENOMIC DNA]</scope>
    <source>
        <strain evidence="3 4">ICMP 11288</strain>
    </source>
</reference>
<dbReference type="AlphaFoldDB" id="A0A0W0H337"/>
<gene>
    <name evidence="3" type="ORF">AO063_26385</name>
</gene>
<evidence type="ECO:0000313" key="4">
    <source>
        <dbReference type="Proteomes" id="UP000054197"/>
    </source>
</evidence>
<feature type="coiled-coil region" evidence="1">
    <location>
        <begin position="172"/>
        <end position="221"/>
    </location>
</feature>
<dbReference type="RefSeq" id="WP_058422679.1">
    <property type="nucleotide sequence ID" value="NZ_LKEF01000085.1"/>
</dbReference>
<evidence type="ECO:0000256" key="2">
    <source>
        <dbReference type="SAM" id="Phobius"/>
    </source>
</evidence>
<keyword evidence="2" id="KW-0812">Transmembrane</keyword>
<keyword evidence="2" id="KW-0472">Membrane</keyword>
<sequence length="364" mass="41567">MSKVIAQLASTVPSDDLLSRIDIADVYKKFHSTFKRLDDFKRLRDEHEQRNFLGRLFHRGELKNAQLDAQEVQAEFSKTLAQLMVISSLQAQQLTEQQGQLADQQKTLDAKAEELARQNTRLEQHQAVIKHQAAGLRQYVTDLLKVQGLTDEHGEMLISIAKEVMETRDRLLADFDNRMQQMQGVLEEQQQLLREVLDEQASTLEQRLTKLEQAVDSTLEQRLTAVERGLLAALDEQRHEAASQTERLDADLAFQAQLRDENHRDIERQLSELREVLAEQSQALLNESSERQQERAERQVEVHALRNEQKSGETRLRREQRRLMAGLCGLALVCAGVLAGITFWSTSKPVLAPVEIHESQIPAS</sequence>
<keyword evidence="2" id="KW-1133">Transmembrane helix</keyword>
<proteinExistence type="predicted"/>
<evidence type="ECO:0000313" key="3">
    <source>
        <dbReference type="EMBL" id="KTB55229.1"/>
    </source>
</evidence>
<organism evidence="3 4">
    <name type="scientific">Pseudomonas fluorescens ICMP 11288</name>
    <dbReference type="NCBI Taxonomy" id="1198309"/>
    <lineage>
        <taxon>Bacteria</taxon>
        <taxon>Pseudomonadati</taxon>
        <taxon>Pseudomonadota</taxon>
        <taxon>Gammaproteobacteria</taxon>
        <taxon>Pseudomonadales</taxon>
        <taxon>Pseudomonadaceae</taxon>
        <taxon>Pseudomonas</taxon>
    </lineage>
</organism>
<feature type="transmembrane region" description="Helical" evidence="2">
    <location>
        <begin position="323"/>
        <end position="344"/>
    </location>
</feature>
<comment type="caution">
    <text evidence="3">The sequence shown here is derived from an EMBL/GenBank/DDBJ whole genome shotgun (WGS) entry which is preliminary data.</text>
</comment>
<keyword evidence="1" id="KW-0175">Coiled coil</keyword>
<feature type="coiled-coil region" evidence="1">
    <location>
        <begin position="62"/>
        <end position="128"/>
    </location>
</feature>
<dbReference type="Proteomes" id="UP000054197">
    <property type="component" value="Unassembled WGS sequence"/>
</dbReference>
<name>A0A0W0H337_PSEFL</name>
<protein>
    <submittedName>
        <fullName evidence="3">Uncharacterized protein</fullName>
    </submittedName>
</protein>
<dbReference type="EMBL" id="LKEF01000085">
    <property type="protein sequence ID" value="KTB55229.1"/>
    <property type="molecule type" value="Genomic_DNA"/>
</dbReference>
<accession>A0A0W0H337</accession>
<feature type="coiled-coil region" evidence="1">
    <location>
        <begin position="263"/>
        <end position="306"/>
    </location>
</feature>